<name>A0AA95JFK9_9BACL</name>
<evidence type="ECO:0000313" key="1">
    <source>
        <dbReference type="EMBL" id="WEK54354.1"/>
    </source>
</evidence>
<gene>
    <name evidence="1" type="ORF">P0Y55_17750</name>
</gene>
<sequence length="276" mass="30862">MKKIPEGIEVMKRIKFICAPAALMLALMLVLAACGKKTSAEDTAKDAVRASIDAHNEANHLEIHMDVVQNVEMEGTSMKQTATSDISVNKEPHEIYLDGSIESPALHFNMGFYRANDSYYMKTDELGEDWVNIDDPEVISYLGDSLIMDYDKPNVYLQMLLDDANKMTAQTKDGEIRISVAEPTEKTKEAIASYFLDNLKDSELEGLELKSVDIQNMVIIIDEETSLIQSITMDQIIKLTYGDNNKLNATQTLDMQYSGYDNTEVELPDDLKAVLG</sequence>
<dbReference type="Pfam" id="PF20316">
    <property type="entry name" value="DUF6612"/>
    <property type="match status" value="1"/>
</dbReference>
<organism evidence="1 2">
    <name type="scientific">Candidatus Cohnella colombiensis</name>
    <dbReference type="NCBI Taxonomy" id="3121368"/>
    <lineage>
        <taxon>Bacteria</taxon>
        <taxon>Bacillati</taxon>
        <taxon>Bacillota</taxon>
        <taxon>Bacilli</taxon>
        <taxon>Bacillales</taxon>
        <taxon>Paenibacillaceae</taxon>
        <taxon>Cohnella</taxon>
    </lineage>
</organism>
<dbReference type="PROSITE" id="PS51257">
    <property type="entry name" value="PROKAR_LIPOPROTEIN"/>
    <property type="match status" value="1"/>
</dbReference>
<protein>
    <submittedName>
        <fullName evidence="1">Uncharacterized protein</fullName>
    </submittedName>
</protein>
<dbReference type="AlphaFoldDB" id="A0AA95JFK9"/>
<reference evidence="1" key="1">
    <citation type="submission" date="2023-03" db="EMBL/GenBank/DDBJ databases">
        <title>Andean soil-derived lignocellulolytic bacterial consortium as a source of novel taxa and putative plastic-active enzymes.</title>
        <authorList>
            <person name="Diaz-Garcia L."/>
            <person name="Chuvochina M."/>
            <person name="Feuerriegel G."/>
            <person name="Bunk B."/>
            <person name="Sproer C."/>
            <person name="Streit W.R."/>
            <person name="Rodriguez L.M."/>
            <person name="Overmann J."/>
            <person name="Jimenez D.J."/>
        </authorList>
    </citation>
    <scope>NUCLEOTIDE SEQUENCE</scope>
    <source>
        <strain evidence="1">MAG 2441</strain>
    </source>
</reference>
<dbReference type="EMBL" id="CP119317">
    <property type="protein sequence ID" value="WEK54354.1"/>
    <property type="molecule type" value="Genomic_DNA"/>
</dbReference>
<dbReference type="Proteomes" id="UP001178662">
    <property type="component" value="Chromosome"/>
</dbReference>
<proteinExistence type="predicted"/>
<keyword evidence="2" id="KW-1185">Reference proteome</keyword>
<dbReference type="InterPro" id="IPR046720">
    <property type="entry name" value="DUF6612"/>
</dbReference>
<accession>A0AA95JFK9</accession>
<evidence type="ECO:0000313" key="2">
    <source>
        <dbReference type="Proteomes" id="UP001178662"/>
    </source>
</evidence>